<keyword evidence="8" id="KW-1185">Reference proteome</keyword>
<sequence>MEFYLLFLSISTLASVELLIFYGEMTPVSLISYFQANLAGMIGNPNIFEIVFVLANSQTNFISSLKGDIQIAIDATFDITLSHRLLTATEEQGIINLYLDSNLLTNGELQYYAHVPLQSQLAIMQQFLDYLGWNEITIIGSNSQESLALSDKFVENTENRVKLKLLLTESSNIGRMNDIAGKIFKLKGLQIFMVLCEGNYISNIIISFANKKLYKAGLGILIWSQGIWGGSENGLLYLVEQGLEAATSYEQYEALSIKFFTNSILEYIENLSSNELPRITNDSLKQFIQSNWPNHGKPQSYSIINIVNSTKKIVGTASNALISISSDPIYPGNTTNKPTASKATLYMSLTTSGKEPDGSFNSYQPVQAQGNFFARDWINNSSLILENFHIKFVENSCGTMSFIKNIDAACYSPLKEKLGVVFLTSDYVASVVGIIMLFREWNISLPHIAPGPSSPLLSNKTNYPEFMRVAPNGNYNAVVILRLCQIFAWKNVNVLYANSSSNIAMYQTFASEAQKGGITIANGENERILPANYDRTQFSNYKHIFQAIKNTNVKIFISFQTANSNYQSIEGLYDIGLRKGNLVIILPSKTGGQAIIQNYAQAYLPKLLELLTGSISVGTIEYIGEFGLKIKKAMTDYWGNSPNFKATHFDQTLLAAYGLDFTINKGDDFENATILAKNARLQRFTGASGSIAIDSTSNDRSFMILGINNFYTTNSTGIYNESVAGYYIPTSSIPIQLSTNIIWPGPSYTLPHDSVVIDSECGFDKSKTSKSVKGIAVFTTICGAVSLLAVLIAFYTWKRKLVMHYPKLVEAREIQFADSVIMMTLLVETFQYINIGPKVKNDPATRYLSSLINIDITMLKSSAYWIGLDIVLGIVCFWLLMCLLAVSKNRAVIQNVFILRWLYEVKNYLMPLLGNMLFIPIINILLTVPKCSKSIGDELDESYMDINCKEFCWKETHLTYAIVCAFSLALYIPISVIYRPLWTNLQGDYNQNIRPQPGYLIVKSAAQIIFVTLNKIISLHDSITQGFAYLCFLIIFTVYIIKHPPFNYERLSMWHVVALFCVSWSILLASLSLIVDQYDLGFMIAKLAGWGIMIVYGLFLHTKKYPALLIRQPPQNISVLFRFMLTSSVRADEIEKKNLRFENGGIKLEEHAIDALSFDKIEIAENIENDMTSKRDIIDEEEGIN</sequence>
<evidence type="ECO:0000256" key="5">
    <source>
        <dbReference type="SAM" id="Phobius"/>
    </source>
</evidence>
<dbReference type="PANTHER" id="PTHR24061">
    <property type="entry name" value="CALCIUM-SENSING RECEPTOR-RELATED"/>
    <property type="match status" value="1"/>
</dbReference>
<dbReference type="InterPro" id="IPR000068">
    <property type="entry name" value="GPCR_3_Ca_sens_rcpt-rel"/>
</dbReference>
<dbReference type="InterPro" id="IPR028082">
    <property type="entry name" value="Peripla_BP_I"/>
</dbReference>
<feature type="transmembrane region" description="Helical" evidence="5">
    <location>
        <begin position="1023"/>
        <end position="1041"/>
    </location>
</feature>
<dbReference type="EMBL" id="CAJZBQ010000060">
    <property type="protein sequence ID" value="CAG9335124.1"/>
    <property type="molecule type" value="Genomic_DNA"/>
</dbReference>
<protein>
    <recommendedName>
        <fullName evidence="6">Receptor ligand binding region domain-containing protein</fullName>
    </recommendedName>
</protein>
<evidence type="ECO:0000313" key="7">
    <source>
        <dbReference type="EMBL" id="CAG9335124.1"/>
    </source>
</evidence>
<dbReference type="Proteomes" id="UP001162131">
    <property type="component" value="Unassembled WGS sequence"/>
</dbReference>
<dbReference type="AlphaFoldDB" id="A0AAU9K6D0"/>
<dbReference type="GO" id="GO:0004930">
    <property type="term" value="F:G protein-coupled receptor activity"/>
    <property type="evidence" value="ECO:0007669"/>
    <property type="project" value="InterPro"/>
</dbReference>
<feature type="transmembrane region" description="Helical" evidence="5">
    <location>
        <begin position="907"/>
        <end position="926"/>
    </location>
</feature>
<feature type="transmembrane region" description="Helical" evidence="5">
    <location>
        <begin position="958"/>
        <end position="978"/>
    </location>
</feature>
<comment type="subcellular location">
    <subcellularLocation>
        <location evidence="1">Membrane</location>
    </subcellularLocation>
</comment>
<keyword evidence="3 5" id="KW-1133">Transmembrane helix</keyword>
<evidence type="ECO:0000256" key="2">
    <source>
        <dbReference type="ARBA" id="ARBA00022692"/>
    </source>
</evidence>
<evidence type="ECO:0000256" key="4">
    <source>
        <dbReference type="ARBA" id="ARBA00023136"/>
    </source>
</evidence>
<feature type="domain" description="Receptor ligand binding region" evidence="6">
    <location>
        <begin position="405"/>
        <end position="697"/>
    </location>
</feature>
<evidence type="ECO:0000256" key="1">
    <source>
        <dbReference type="ARBA" id="ARBA00004370"/>
    </source>
</evidence>
<gene>
    <name evidence="7" type="ORF">BSTOLATCC_MIC62701</name>
</gene>
<dbReference type="InterPro" id="IPR001828">
    <property type="entry name" value="ANF_lig-bd_rcpt"/>
</dbReference>
<feature type="transmembrane region" description="Helical" evidence="5">
    <location>
        <begin position="1080"/>
        <end position="1101"/>
    </location>
</feature>
<feature type="transmembrane region" description="Helical" evidence="5">
    <location>
        <begin position="1053"/>
        <end position="1074"/>
    </location>
</feature>
<feature type="transmembrane region" description="Helical" evidence="5">
    <location>
        <begin position="863"/>
        <end position="886"/>
    </location>
</feature>
<reference evidence="7" key="1">
    <citation type="submission" date="2021-09" db="EMBL/GenBank/DDBJ databases">
        <authorList>
            <consortium name="AG Swart"/>
            <person name="Singh M."/>
            <person name="Singh A."/>
            <person name="Seah K."/>
            <person name="Emmerich C."/>
        </authorList>
    </citation>
    <scope>NUCLEOTIDE SEQUENCE</scope>
    <source>
        <strain evidence="7">ATCC30299</strain>
    </source>
</reference>
<comment type="caution">
    <text evidence="7">The sequence shown here is derived from an EMBL/GenBank/DDBJ whole genome shotgun (WGS) entry which is preliminary data.</text>
</comment>
<dbReference type="Gene3D" id="3.40.50.2300">
    <property type="match status" value="3"/>
</dbReference>
<accession>A0AAU9K6D0</accession>
<keyword evidence="4 5" id="KW-0472">Membrane</keyword>
<feature type="transmembrane region" description="Helical" evidence="5">
    <location>
        <begin position="775"/>
        <end position="797"/>
    </location>
</feature>
<keyword evidence="2 5" id="KW-0812">Transmembrane</keyword>
<dbReference type="PANTHER" id="PTHR24061:SF422">
    <property type="entry name" value="G-PROTEIN COUPLED RECEPTORS FAMILY 3 PROFILE DOMAIN-CONTAINING PROTEIN"/>
    <property type="match status" value="1"/>
</dbReference>
<evidence type="ECO:0000259" key="6">
    <source>
        <dbReference type="Pfam" id="PF01094"/>
    </source>
</evidence>
<dbReference type="Pfam" id="PF01094">
    <property type="entry name" value="ANF_receptor"/>
    <property type="match status" value="1"/>
</dbReference>
<proteinExistence type="predicted"/>
<organism evidence="7 8">
    <name type="scientific">Blepharisma stoltei</name>
    <dbReference type="NCBI Taxonomy" id="1481888"/>
    <lineage>
        <taxon>Eukaryota</taxon>
        <taxon>Sar</taxon>
        <taxon>Alveolata</taxon>
        <taxon>Ciliophora</taxon>
        <taxon>Postciliodesmatophora</taxon>
        <taxon>Heterotrichea</taxon>
        <taxon>Heterotrichida</taxon>
        <taxon>Blepharismidae</taxon>
        <taxon>Blepharisma</taxon>
    </lineage>
</organism>
<dbReference type="GO" id="GO:0005886">
    <property type="term" value="C:plasma membrane"/>
    <property type="evidence" value="ECO:0007669"/>
    <property type="project" value="TreeGrafter"/>
</dbReference>
<evidence type="ECO:0000313" key="8">
    <source>
        <dbReference type="Proteomes" id="UP001162131"/>
    </source>
</evidence>
<name>A0AAU9K6D0_9CILI</name>
<evidence type="ECO:0000256" key="3">
    <source>
        <dbReference type="ARBA" id="ARBA00022989"/>
    </source>
</evidence>
<dbReference type="SUPFAM" id="SSF53822">
    <property type="entry name" value="Periplasmic binding protein-like I"/>
    <property type="match status" value="2"/>
</dbReference>